<reference evidence="2 3" key="1">
    <citation type="journal article" date="2020" name="BMC Genomics">
        <title>Intraspecific diversification of the crop wild relative Brassica cretica Lam. using demographic model selection.</title>
        <authorList>
            <person name="Kioukis A."/>
            <person name="Michalopoulou V.A."/>
            <person name="Briers L."/>
            <person name="Pirintsos S."/>
            <person name="Studholme D.J."/>
            <person name="Pavlidis P."/>
            <person name="Sarris P.F."/>
        </authorList>
    </citation>
    <scope>NUCLEOTIDE SEQUENCE [LARGE SCALE GENOMIC DNA]</scope>
    <source>
        <strain evidence="3">cv. PFS-1207/04</strain>
    </source>
</reference>
<evidence type="ECO:0000313" key="2">
    <source>
        <dbReference type="EMBL" id="KAF3566052.1"/>
    </source>
</evidence>
<name>A0ABQ7D0Y8_BRACR</name>
<sequence>MVATIVLIQDATGNLHDQKGHLRNADDDFLQVVKEEKLQEGDFQVESSMSFSGSHCCRPTPRDEYRPMDRRVSIDVSYSTSINKGRCIMRNSKDSNSRGVRS</sequence>
<dbReference type="EMBL" id="QGKV02000759">
    <property type="protein sequence ID" value="KAF3566052.1"/>
    <property type="molecule type" value="Genomic_DNA"/>
</dbReference>
<dbReference type="Proteomes" id="UP000266723">
    <property type="component" value="Unassembled WGS sequence"/>
</dbReference>
<comment type="caution">
    <text evidence="2">The sequence shown here is derived from an EMBL/GenBank/DDBJ whole genome shotgun (WGS) entry which is preliminary data.</text>
</comment>
<evidence type="ECO:0000256" key="1">
    <source>
        <dbReference type="SAM" id="MobiDB-lite"/>
    </source>
</evidence>
<feature type="compositionally biased region" description="Basic and acidic residues" evidence="1">
    <location>
        <begin position="60"/>
        <end position="71"/>
    </location>
</feature>
<evidence type="ECO:0000313" key="3">
    <source>
        <dbReference type="Proteomes" id="UP000266723"/>
    </source>
</evidence>
<protein>
    <submittedName>
        <fullName evidence="2">Uncharacterized protein</fullName>
    </submittedName>
</protein>
<gene>
    <name evidence="2" type="ORF">DY000_02016651</name>
</gene>
<organism evidence="2 3">
    <name type="scientific">Brassica cretica</name>
    <name type="common">Mustard</name>
    <dbReference type="NCBI Taxonomy" id="69181"/>
    <lineage>
        <taxon>Eukaryota</taxon>
        <taxon>Viridiplantae</taxon>
        <taxon>Streptophyta</taxon>
        <taxon>Embryophyta</taxon>
        <taxon>Tracheophyta</taxon>
        <taxon>Spermatophyta</taxon>
        <taxon>Magnoliopsida</taxon>
        <taxon>eudicotyledons</taxon>
        <taxon>Gunneridae</taxon>
        <taxon>Pentapetalae</taxon>
        <taxon>rosids</taxon>
        <taxon>malvids</taxon>
        <taxon>Brassicales</taxon>
        <taxon>Brassicaceae</taxon>
        <taxon>Brassiceae</taxon>
        <taxon>Brassica</taxon>
    </lineage>
</organism>
<accession>A0ABQ7D0Y8</accession>
<feature type="region of interest" description="Disordered" evidence="1">
    <location>
        <begin position="50"/>
        <end position="71"/>
    </location>
</feature>
<proteinExistence type="predicted"/>
<keyword evidence="3" id="KW-1185">Reference proteome</keyword>